<dbReference type="SUPFAM" id="SSF55781">
    <property type="entry name" value="GAF domain-like"/>
    <property type="match status" value="1"/>
</dbReference>
<dbReference type="EMBL" id="CAFBQP010000097">
    <property type="protein sequence ID" value="CAB5067328.1"/>
    <property type="molecule type" value="Genomic_DNA"/>
</dbReference>
<feature type="transmembrane region" description="Helical" evidence="1">
    <location>
        <begin position="194"/>
        <end position="214"/>
    </location>
</feature>
<feature type="transmembrane region" description="Helical" evidence="1">
    <location>
        <begin position="159"/>
        <end position="182"/>
    </location>
</feature>
<dbReference type="SUPFAM" id="SSF55073">
    <property type="entry name" value="Nucleotide cyclase"/>
    <property type="match status" value="1"/>
</dbReference>
<dbReference type="InterPro" id="IPR052155">
    <property type="entry name" value="Biofilm_reg_signaling"/>
</dbReference>
<keyword evidence="1" id="KW-0472">Membrane</keyword>
<dbReference type="SUPFAM" id="SSF141868">
    <property type="entry name" value="EAL domain-like"/>
    <property type="match status" value="1"/>
</dbReference>
<evidence type="ECO:0000313" key="4">
    <source>
        <dbReference type="EMBL" id="CAB4767584.1"/>
    </source>
</evidence>
<sequence>MTAAPRGKTINIDTTPQSAHGFREPFELFALSLSLAGTAAWLVVPFFVRPISSHPWPTVGIIGLAVVAMFIKVDVVSAGRHMTSFVMTDAALVLAALLAKPEAIPLAILATIAFAVVQNRPPMSKVFFNLGQEWLGSALALLLFSAIRDDKLVSVRTGFAALAAGALVGVVSATAIAIGSRLTGSGSHRSSAQSLLIVVAGSFGNAAIALQLVYLAHVSLALAIVPLMPLALIYLAMRGIKDQQHSSDRAELLYRATSNLHEQPNLDDGLLGALEQLRLAMRAHTARAVLLTPQGSVTCIAGDSPAASLEMKEASPAIDSAARRLANELPGAVLVRSASPMAADGAFSAFATEDAVFAPIRRSGEAAGLVVITAATGGLCELYQSDVDLVEVLAKQTGLALERGALEQSLSQLIELEQRLTRQAYYDAVTGLANRNFLNEELERLLMEEQRAAILLVDLDDFKTVNDSLGHVAGDELLSIIADRLRECVGALGLVTRVGGDEFAILLTRIPDLDLAIRVASRIIEQVPALATIGGREVGVGASIGIRLTEGTPDSPIDVLRDADLALYNAKSQGKGRFACYAPSMHLEVQERLVLTAALTNAVERDEFTLVFQPIYELSTGRLSAVEALVRWRHPERGELLPDSFLALTEQTGLIVSLGKHVLRQTLAAVRAWSAVLGDSPFYAAVNVSGRQLQEPGFANMVLEEVRDSGLPPSRLLLEITESVFIEDTEEIRVALERLAESGIRLGLDDFGTGYSSLSQLHRFPLSQLKIDRSFVSRLDRNSDDRTLVSAIIQLAEAMRLDVVAEGIETDTQLEMLKGLGCRRGQGWLLGRPQPADSLAALLSAQVKQPRLSSV</sequence>
<feature type="transmembrane region" description="Helical" evidence="1">
    <location>
        <begin position="28"/>
        <end position="48"/>
    </location>
</feature>
<dbReference type="Gene3D" id="3.30.450.40">
    <property type="match status" value="1"/>
</dbReference>
<evidence type="ECO:0000259" key="2">
    <source>
        <dbReference type="PROSITE" id="PS50883"/>
    </source>
</evidence>
<reference evidence="5" key="1">
    <citation type="submission" date="2020-05" db="EMBL/GenBank/DDBJ databases">
        <authorList>
            <person name="Chiriac C."/>
            <person name="Salcher M."/>
            <person name="Ghai R."/>
            <person name="Kavagutti S V."/>
        </authorList>
    </citation>
    <scope>NUCLEOTIDE SEQUENCE</scope>
</reference>
<dbReference type="AlphaFoldDB" id="A0A6J7US83"/>
<name>A0A6J7US83_9ZZZZ</name>
<dbReference type="InterPro" id="IPR000160">
    <property type="entry name" value="GGDEF_dom"/>
</dbReference>
<dbReference type="InterPro" id="IPR029016">
    <property type="entry name" value="GAF-like_dom_sf"/>
</dbReference>
<dbReference type="PANTHER" id="PTHR44757">
    <property type="entry name" value="DIGUANYLATE CYCLASE DGCP"/>
    <property type="match status" value="1"/>
</dbReference>
<feature type="transmembrane region" description="Helical" evidence="1">
    <location>
        <begin position="91"/>
        <end position="114"/>
    </location>
</feature>
<dbReference type="InterPro" id="IPR001633">
    <property type="entry name" value="EAL_dom"/>
</dbReference>
<dbReference type="Pfam" id="PF00563">
    <property type="entry name" value="EAL"/>
    <property type="match status" value="1"/>
</dbReference>
<dbReference type="CDD" id="cd01949">
    <property type="entry name" value="GGDEF"/>
    <property type="match status" value="1"/>
</dbReference>
<keyword evidence="1" id="KW-0812">Transmembrane</keyword>
<dbReference type="InterPro" id="IPR035919">
    <property type="entry name" value="EAL_sf"/>
</dbReference>
<evidence type="ECO:0000313" key="5">
    <source>
        <dbReference type="EMBL" id="CAB5067328.1"/>
    </source>
</evidence>
<dbReference type="PROSITE" id="PS50883">
    <property type="entry name" value="EAL"/>
    <property type="match status" value="1"/>
</dbReference>
<organism evidence="5">
    <name type="scientific">freshwater metagenome</name>
    <dbReference type="NCBI Taxonomy" id="449393"/>
    <lineage>
        <taxon>unclassified sequences</taxon>
        <taxon>metagenomes</taxon>
        <taxon>ecological metagenomes</taxon>
    </lineage>
</organism>
<feature type="domain" description="EAL" evidence="2">
    <location>
        <begin position="592"/>
        <end position="847"/>
    </location>
</feature>
<keyword evidence="1" id="KW-1133">Transmembrane helix</keyword>
<dbReference type="CDD" id="cd01948">
    <property type="entry name" value="EAL"/>
    <property type="match status" value="1"/>
</dbReference>
<evidence type="ECO:0000259" key="3">
    <source>
        <dbReference type="PROSITE" id="PS50887"/>
    </source>
</evidence>
<feature type="transmembrane region" description="Helical" evidence="1">
    <location>
        <begin position="126"/>
        <end position="147"/>
    </location>
</feature>
<feature type="transmembrane region" description="Helical" evidence="1">
    <location>
        <begin position="55"/>
        <end position="71"/>
    </location>
</feature>
<protein>
    <submittedName>
        <fullName evidence="5">Unannotated protein</fullName>
    </submittedName>
</protein>
<gene>
    <name evidence="4" type="ORF">UFOPK2806_02217</name>
    <name evidence="5" type="ORF">UFOPK4306_02045</name>
</gene>
<dbReference type="PANTHER" id="PTHR44757:SF2">
    <property type="entry name" value="BIOFILM ARCHITECTURE MAINTENANCE PROTEIN MBAA"/>
    <property type="match status" value="1"/>
</dbReference>
<evidence type="ECO:0000256" key="1">
    <source>
        <dbReference type="SAM" id="Phobius"/>
    </source>
</evidence>
<dbReference type="SMART" id="SM00052">
    <property type="entry name" value="EAL"/>
    <property type="match status" value="1"/>
</dbReference>
<dbReference type="SMART" id="SM00267">
    <property type="entry name" value="GGDEF"/>
    <property type="match status" value="1"/>
</dbReference>
<dbReference type="Gene3D" id="3.20.20.450">
    <property type="entry name" value="EAL domain"/>
    <property type="match status" value="1"/>
</dbReference>
<dbReference type="PROSITE" id="PS50887">
    <property type="entry name" value="GGDEF"/>
    <property type="match status" value="1"/>
</dbReference>
<dbReference type="InterPro" id="IPR029787">
    <property type="entry name" value="Nucleotide_cyclase"/>
</dbReference>
<dbReference type="NCBIfam" id="TIGR00254">
    <property type="entry name" value="GGDEF"/>
    <property type="match status" value="1"/>
</dbReference>
<accession>A0A6J7US83</accession>
<dbReference type="EMBL" id="CAEZYY010000044">
    <property type="protein sequence ID" value="CAB4767584.1"/>
    <property type="molecule type" value="Genomic_DNA"/>
</dbReference>
<proteinExistence type="predicted"/>
<dbReference type="Pfam" id="PF00990">
    <property type="entry name" value="GGDEF"/>
    <property type="match status" value="1"/>
</dbReference>
<feature type="transmembrane region" description="Helical" evidence="1">
    <location>
        <begin position="220"/>
        <end position="237"/>
    </location>
</feature>
<dbReference type="Gene3D" id="3.30.70.270">
    <property type="match status" value="1"/>
</dbReference>
<feature type="domain" description="GGDEF" evidence="3">
    <location>
        <begin position="450"/>
        <end position="583"/>
    </location>
</feature>
<dbReference type="InterPro" id="IPR043128">
    <property type="entry name" value="Rev_trsase/Diguanyl_cyclase"/>
</dbReference>